<name>A0ABS5QCB8_9PROT</name>
<keyword evidence="8" id="KW-1185">Reference proteome</keyword>
<reference evidence="7 8" key="1">
    <citation type="submission" date="2021-05" db="EMBL/GenBank/DDBJ databases">
        <title>Roseococcus sp. XZZS9, whole genome shotgun sequencing project.</title>
        <authorList>
            <person name="Zhao G."/>
            <person name="Shen L."/>
        </authorList>
    </citation>
    <scope>NUCLEOTIDE SEQUENCE [LARGE SCALE GENOMIC DNA]</scope>
    <source>
        <strain evidence="7 8">XZZS9</strain>
    </source>
</reference>
<accession>A0ABS5QCB8</accession>
<dbReference type="InterPro" id="IPR030678">
    <property type="entry name" value="Peptide/Ni-bd"/>
</dbReference>
<dbReference type="CDD" id="cd08498">
    <property type="entry name" value="PBP2_NikA_DppA_OppA_like_2"/>
    <property type="match status" value="1"/>
</dbReference>
<proteinExistence type="inferred from homology"/>
<evidence type="ECO:0000256" key="1">
    <source>
        <dbReference type="ARBA" id="ARBA00004418"/>
    </source>
</evidence>
<evidence type="ECO:0000313" key="8">
    <source>
        <dbReference type="Proteomes" id="UP000766336"/>
    </source>
</evidence>
<feature type="chain" id="PRO_5046347159" evidence="5">
    <location>
        <begin position="22"/>
        <end position="525"/>
    </location>
</feature>
<feature type="signal peptide" evidence="5">
    <location>
        <begin position="1"/>
        <end position="21"/>
    </location>
</feature>
<protein>
    <submittedName>
        <fullName evidence="7">ABC transporter substrate-binding protein</fullName>
    </submittedName>
</protein>
<feature type="domain" description="Solute-binding protein family 5" evidence="6">
    <location>
        <begin position="65"/>
        <end position="433"/>
    </location>
</feature>
<dbReference type="EMBL" id="JAHCDA010000001">
    <property type="protein sequence ID" value="MBS7810243.1"/>
    <property type="molecule type" value="Genomic_DNA"/>
</dbReference>
<dbReference type="RefSeq" id="WP_213668875.1">
    <property type="nucleotide sequence ID" value="NZ_JAHCDA010000001.1"/>
</dbReference>
<evidence type="ECO:0000256" key="2">
    <source>
        <dbReference type="ARBA" id="ARBA00005695"/>
    </source>
</evidence>
<dbReference type="Proteomes" id="UP000766336">
    <property type="component" value="Unassembled WGS sequence"/>
</dbReference>
<evidence type="ECO:0000256" key="5">
    <source>
        <dbReference type="SAM" id="SignalP"/>
    </source>
</evidence>
<organism evidence="7 8">
    <name type="scientific">Roseococcus pinisoli</name>
    <dbReference type="NCBI Taxonomy" id="2835040"/>
    <lineage>
        <taxon>Bacteria</taxon>
        <taxon>Pseudomonadati</taxon>
        <taxon>Pseudomonadota</taxon>
        <taxon>Alphaproteobacteria</taxon>
        <taxon>Acetobacterales</taxon>
        <taxon>Roseomonadaceae</taxon>
        <taxon>Roseococcus</taxon>
    </lineage>
</organism>
<dbReference type="Pfam" id="PF00496">
    <property type="entry name" value="SBP_bac_5"/>
    <property type="match status" value="1"/>
</dbReference>
<dbReference type="Gene3D" id="3.40.190.10">
    <property type="entry name" value="Periplasmic binding protein-like II"/>
    <property type="match status" value="1"/>
</dbReference>
<keyword evidence="3" id="KW-0813">Transport</keyword>
<evidence type="ECO:0000256" key="3">
    <source>
        <dbReference type="ARBA" id="ARBA00022448"/>
    </source>
</evidence>
<keyword evidence="4 5" id="KW-0732">Signal</keyword>
<dbReference type="InterPro" id="IPR039424">
    <property type="entry name" value="SBP_5"/>
</dbReference>
<evidence type="ECO:0000259" key="6">
    <source>
        <dbReference type="Pfam" id="PF00496"/>
    </source>
</evidence>
<evidence type="ECO:0000313" key="7">
    <source>
        <dbReference type="EMBL" id="MBS7810243.1"/>
    </source>
</evidence>
<evidence type="ECO:0000256" key="4">
    <source>
        <dbReference type="ARBA" id="ARBA00022729"/>
    </source>
</evidence>
<dbReference type="Gene3D" id="3.90.76.10">
    <property type="entry name" value="Dipeptide-binding Protein, Domain 1"/>
    <property type="match status" value="1"/>
</dbReference>
<comment type="caution">
    <text evidence="7">The sequence shown here is derived from an EMBL/GenBank/DDBJ whole genome shotgun (WGS) entry which is preliminary data.</text>
</comment>
<comment type="subcellular location">
    <subcellularLocation>
        <location evidence="1">Periplasm</location>
    </subcellularLocation>
</comment>
<dbReference type="InterPro" id="IPR000914">
    <property type="entry name" value="SBP_5_dom"/>
</dbReference>
<comment type="similarity">
    <text evidence="2">Belongs to the bacterial solute-binding protein 5 family.</text>
</comment>
<dbReference type="Gene3D" id="3.10.105.10">
    <property type="entry name" value="Dipeptide-binding Protein, Domain 3"/>
    <property type="match status" value="1"/>
</dbReference>
<gene>
    <name evidence="7" type="ORF">KHU32_04790</name>
</gene>
<dbReference type="PANTHER" id="PTHR30290">
    <property type="entry name" value="PERIPLASMIC BINDING COMPONENT OF ABC TRANSPORTER"/>
    <property type="match status" value="1"/>
</dbReference>
<sequence>MRLVAVAAVIGALALPRPVPAADLSLGYGGAITSMDPHYHDLSPNHAVAQHIFEQLVTTDSQMRPIPGLALSWGALNDRLWEVRLRRGVTFHDGTPFTADDVVFTYSRVPEVINSPSSLARYTRAVSRIEVVDDHTIRLHTAEPVPLMPMMMGAFTIVSRRHGTGAVTSDYNSGRAAIGTGPYRFVSYAPGDRVALARNPNWWGPAQPWERVTIRMLPSDSARVAALRAGDVDAIDAVPTRDVGAMRRAGNLNIVEKPGLRLIYLYLDVNRPVSPLVTDHNGRPMTVNPLGDPRVRRALSMAINRPGIARQLMEGFAVPTGQLMPEGAMGYDPSIPVPAFDPEGARRLLAEAGYPQGFRIALNGPNDRYVNDGEIAQAIAQFWTRIGVRTDVSAQPASIFFSRVLRDEYSASLMGWSSSTGEADTPLTAISATQDPARGRGAVLRASHYTNPAVDTLIDRALATIDPRQREALYQEAIRDSIQRDVAAIPLHHQVNIWATRPGITYAPRLQETSRAMEFSPAARR</sequence>
<dbReference type="SUPFAM" id="SSF53850">
    <property type="entry name" value="Periplasmic binding protein-like II"/>
    <property type="match status" value="1"/>
</dbReference>
<dbReference type="PANTHER" id="PTHR30290:SF9">
    <property type="entry name" value="OLIGOPEPTIDE-BINDING PROTEIN APPA"/>
    <property type="match status" value="1"/>
</dbReference>
<dbReference type="PIRSF" id="PIRSF002741">
    <property type="entry name" value="MppA"/>
    <property type="match status" value="1"/>
</dbReference>